<dbReference type="InterPro" id="IPR012944">
    <property type="entry name" value="SusD_RagB_dom"/>
</dbReference>
<evidence type="ECO:0000256" key="1">
    <source>
        <dbReference type="ARBA" id="ARBA00004442"/>
    </source>
</evidence>
<dbReference type="SUPFAM" id="SSF48452">
    <property type="entry name" value="TPR-like"/>
    <property type="match status" value="1"/>
</dbReference>
<gene>
    <name evidence="8" type="ORF">BACPLE_02276</name>
</gene>
<dbReference type="eggNOG" id="COG1435">
    <property type="taxonomic scope" value="Bacteria"/>
</dbReference>
<dbReference type="Proteomes" id="UP000003452">
    <property type="component" value="Unassembled WGS sequence"/>
</dbReference>
<dbReference type="PROSITE" id="PS51257">
    <property type="entry name" value="PROKAR_LIPOPROTEIN"/>
    <property type="match status" value="1"/>
</dbReference>
<dbReference type="OrthoDB" id="1109873at2"/>
<name>B5CZV7_PHOPM</name>
<accession>B5CZV7</accession>
<keyword evidence="3" id="KW-0732">Signal</keyword>
<feature type="domain" description="RagB/SusD" evidence="6">
    <location>
        <begin position="260"/>
        <end position="572"/>
    </location>
</feature>
<evidence type="ECO:0000259" key="6">
    <source>
        <dbReference type="Pfam" id="PF07980"/>
    </source>
</evidence>
<evidence type="ECO:0000313" key="9">
    <source>
        <dbReference type="Proteomes" id="UP000003452"/>
    </source>
</evidence>
<evidence type="ECO:0000256" key="4">
    <source>
        <dbReference type="ARBA" id="ARBA00023136"/>
    </source>
</evidence>
<dbReference type="Gene3D" id="1.25.40.390">
    <property type="match status" value="1"/>
</dbReference>
<dbReference type="CDD" id="cd08977">
    <property type="entry name" value="SusD"/>
    <property type="match status" value="1"/>
</dbReference>
<proteinExistence type="inferred from homology"/>
<comment type="subcellular location">
    <subcellularLocation>
        <location evidence="1">Cell outer membrane</location>
    </subcellularLocation>
</comment>
<evidence type="ECO:0000313" key="8">
    <source>
        <dbReference type="EMBL" id="EDY95171.1"/>
    </source>
</evidence>
<reference evidence="8 9" key="1">
    <citation type="submission" date="2008-08" db="EMBL/GenBank/DDBJ databases">
        <title>Draft genome sequence of Bacteroides plebeius (DSM 17135).</title>
        <authorList>
            <person name="Sudarsanam P."/>
            <person name="Ley R."/>
            <person name="Guruge J."/>
            <person name="Turnbaugh P.J."/>
            <person name="Mahowald M."/>
            <person name="Liep D."/>
            <person name="Gordon J."/>
        </authorList>
    </citation>
    <scope>NUCLEOTIDE SEQUENCE [LARGE SCALE GENOMIC DNA]</scope>
    <source>
        <strain evidence="9">DSM 17135 / JCM 12973 / M2</strain>
    </source>
</reference>
<keyword evidence="4" id="KW-0472">Membrane</keyword>
<evidence type="ECO:0000256" key="2">
    <source>
        <dbReference type="ARBA" id="ARBA00006275"/>
    </source>
</evidence>
<dbReference type="GeneID" id="43183078"/>
<dbReference type="HOGENOM" id="CLU_015553_1_0_10"/>
<dbReference type="InterPro" id="IPR033985">
    <property type="entry name" value="SusD-like_N"/>
</dbReference>
<dbReference type="EMBL" id="ABQC02000020">
    <property type="protein sequence ID" value="EDY95171.1"/>
    <property type="molecule type" value="Genomic_DNA"/>
</dbReference>
<keyword evidence="5" id="KW-0998">Cell outer membrane</keyword>
<comment type="caution">
    <text evidence="8">The sequence shown here is derived from an EMBL/GenBank/DDBJ whole genome shotgun (WGS) entry which is preliminary data.</text>
</comment>
<reference evidence="8 9" key="2">
    <citation type="submission" date="2008-08" db="EMBL/GenBank/DDBJ databases">
        <authorList>
            <person name="Fulton L."/>
            <person name="Clifton S."/>
            <person name="Fulton B."/>
            <person name="Xu J."/>
            <person name="Minx P."/>
            <person name="Pepin K.H."/>
            <person name="Johnson M."/>
            <person name="Thiruvilangam P."/>
            <person name="Bhonagiri V."/>
            <person name="Nash W.E."/>
            <person name="Mardis E.R."/>
            <person name="Wilson R.K."/>
        </authorList>
    </citation>
    <scope>NUCLEOTIDE SEQUENCE [LARGE SCALE GENOMIC DNA]</scope>
    <source>
        <strain evidence="9">DSM 17135 / JCM 12973 / M2</strain>
    </source>
</reference>
<dbReference type="AlphaFoldDB" id="B5CZV7"/>
<evidence type="ECO:0000256" key="5">
    <source>
        <dbReference type="ARBA" id="ARBA00023237"/>
    </source>
</evidence>
<dbReference type="Pfam" id="PF14322">
    <property type="entry name" value="SusD-like_3"/>
    <property type="match status" value="1"/>
</dbReference>
<evidence type="ECO:0000259" key="7">
    <source>
        <dbReference type="Pfam" id="PF14322"/>
    </source>
</evidence>
<protein>
    <submittedName>
        <fullName evidence="8">SusD family protein</fullName>
    </submittedName>
</protein>
<dbReference type="RefSeq" id="WP_007557729.1">
    <property type="nucleotide sequence ID" value="NZ_DS990118.1"/>
</dbReference>
<comment type="similarity">
    <text evidence="2">Belongs to the SusD family.</text>
</comment>
<evidence type="ECO:0000256" key="3">
    <source>
        <dbReference type="ARBA" id="ARBA00022729"/>
    </source>
</evidence>
<sequence>MKKYILLLAAMGMMSGCYDLDQFPHDRLSSGTFWKTEDHAHQGMVAMYNTLLNENVFGAYYNNDALGEIAMDYNNWQMPSIIKGTYTDRGGLVESKWQSAYNGVFRANLLLQNIDGVDISEDEKDVYKGEARFMRALYYFHLFDFYGGVPLYDETTVVGEEFMTMNKPRATEEETVKFILDDLNAAVSVLPVKWESTEYGRATRGAAVALRGKVKLYTKDYVGAQADFEDIVFDKEGYGYGYGLIDNYPDLFTLAGDQSKEIIFSIQCINGTNNNYGLPYCLRLGTRAAFGGCWNNCMPTDILADMYEYKDGRPFSWDEIYPGFSTDRAMQKRIFEATLSEDGKTVAAYPADKDKIRSIYESRDPRMEQTLITPYCHFLGCNGRTPKEMEYVLATGVNEANGFLRDNLGHNNYYWRKFVPEGDMDGILEDRSYSPVDFPLIRYADVLLMLAECYNENGEQGKAVELINQVRQRKSTNMPKLNSGPAWLKAETKAEVFERIVHERAVELACEGHRFGDLKRWGLAKEKLNYEYDDILGKFIFKRVFVDRDYHFPIPAVEFERNPNLGEQNPGW</sequence>
<dbReference type="Pfam" id="PF07980">
    <property type="entry name" value="SusD_RagB"/>
    <property type="match status" value="1"/>
</dbReference>
<dbReference type="InterPro" id="IPR011990">
    <property type="entry name" value="TPR-like_helical_dom_sf"/>
</dbReference>
<dbReference type="GO" id="GO:0009279">
    <property type="term" value="C:cell outer membrane"/>
    <property type="evidence" value="ECO:0007669"/>
    <property type="project" value="UniProtKB-SubCell"/>
</dbReference>
<feature type="domain" description="SusD-like N-terminal" evidence="7">
    <location>
        <begin position="59"/>
        <end position="215"/>
    </location>
</feature>
<organism evidence="8 9">
    <name type="scientific">Phocaeicola plebeius (strain DSM 17135 / JCM 12973 / CCUG 54634 / M2)</name>
    <name type="common">Bacteroides plebeius</name>
    <dbReference type="NCBI Taxonomy" id="484018"/>
    <lineage>
        <taxon>Bacteria</taxon>
        <taxon>Pseudomonadati</taxon>
        <taxon>Bacteroidota</taxon>
        <taxon>Bacteroidia</taxon>
        <taxon>Bacteroidales</taxon>
        <taxon>Bacteroidaceae</taxon>
        <taxon>Phocaeicola</taxon>
    </lineage>
</organism>